<gene>
    <name evidence="2" type="ORF">OD750_016580</name>
</gene>
<sequence>MAQKQKLHPLSKKSQIDALAAPARLEIIDTIEGLGQEATVADIAKQLGKPADSLYYHLRVLVKAGLVTELPDAGNGRRYLSAAGRNARLNLRYEPGKAAHSASVNRVVNGLLRIAGRDFERAIARPDVVAEGELRELWGSRTKGWVSDRELAEVNKLLTRLGALLHKKRDARRTRLISLAWVLAPIDAQPARRGADE</sequence>
<evidence type="ECO:0000313" key="2">
    <source>
        <dbReference type="EMBL" id="MDC8014163.1"/>
    </source>
</evidence>
<dbReference type="Proteomes" id="UP001139971">
    <property type="component" value="Unassembled WGS sequence"/>
</dbReference>
<accession>A0A9X3YNT4</accession>
<dbReference type="Pfam" id="PF12840">
    <property type="entry name" value="HTH_20"/>
    <property type="match status" value="1"/>
</dbReference>
<dbReference type="SMART" id="SM00418">
    <property type="entry name" value="HTH_ARSR"/>
    <property type="match status" value="1"/>
</dbReference>
<evidence type="ECO:0000259" key="1">
    <source>
        <dbReference type="SMART" id="SM00418"/>
    </source>
</evidence>
<organism evidence="2 3">
    <name type="scientific">Tahibacter soli</name>
    <dbReference type="NCBI Taxonomy" id="2983605"/>
    <lineage>
        <taxon>Bacteria</taxon>
        <taxon>Pseudomonadati</taxon>
        <taxon>Pseudomonadota</taxon>
        <taxon>Gammaproteobacteria</taxon>
        <taxon>Lysobacterales</taxon>
        <taxon>Rhodanobacteraceae</taxon>
        <taxon>Tahibacter</taxon>
    </lineage>
</organism>
<evidence type="ECO:0000313" key="3">
    <source>
        <dbReference type="Proteomes" id="UP001139971"/>
    </source>
</evidence>
<dbReference type="Gene3D" id="1.10.10.10">
    <property type="entry name" value="Winged helix-like DNA-binding domain superfamily/Winged helix DNA-binding domain"/>
    <property type="match status" value="1"/>
</dbReference>
<name>A0A9X3YNT4_9GAMM</name>
<dbReference type="InterPro" id="IPR001845">
    <property type="entry name" value="HTH_ArsR_DNA-bd_dom"/>
</dbReference>
<comment type="caution">
    <text evidence="2">The sequence shown here is derived from an EMBL/GenBank/DDBJ whole genome shotgun (WGS) entry which is preliminary data.</text>
</comment>
<proteinExistence type="predicted"/>
<dbReference type="EMBL" id="JAOVZO020000018">
    <property type="protein sequence ID" value="MDC8014163.1"/>
    <property type="molecule type" value="Genomic_DNA"/>
</dbReference>
<dbReference type="InterPro" id="IPR011991">
    <property type="entry name" value="ArsR-like_HTH"/>
</dbReference>
<reference evidence="2" key="1">
    <citation type="submission" date="2023-02" db="EMBL/GenBank/DDBJ databases">
        <title>Tahibacter soli sp. nov. isolated from soil.</title>
        <authorList>
            <person name="Baek J.H."/>
            <person name="Lee J.K."/>
            <person name="Choi D.G."/>
            <person name="Jeon C.O."/>
        </authorList>
    </citation>
    <scope>NUCLEOTIDE SEQUENCE</scope>
    <source>
        <strain evidence="2">BL</strain>
    </source>
</reference>
<dbReference type="RefSeq" id="WP_263541802.1">
    <property type="nucleotide sequence ID" value="NZ_JAOVZO020000018.1"/>
</dbReference>
<feature type="domain" description="HTH arsR-type" evidence="1">
    <location>
        <begin position="14"/>
        <end position="93"/>
    </location>
</feature>
<dbReference type="SUPFAM" id="SSF46785">
    <property type="entry name" value="Winged helix' DNA-binding domain"/>
    <property type="match status" value="1"/>
</dbReference>
<dbReference type="InterPro" id="IPR036388">
    <property type="entry name" value="WH-like_DNA-bd_sf"/>
</dbReference>
<protein>
    <submittedName>
        <fullName evidence="2">Helix-turn-helix domain-containing protein</fullName>
    </submittedName>
</protein>
<dbReference type="CDD" id="cd00090">
    <property type="entry name" value="HTH_ARSR"/>
    <property type="match status" value="1"/>
</dbReference>
<dbReference type="GO" id="GO:0003700">
    <property type="term" value="F:DNA-binding transcription factor activity"/>
    <property type="evidence" value="ECO:0007669"/>
    <property type="project" value="InterPro"/>
</dbReference>
<dbReference type="InterPro" id="IPR036390">
    <property type="entry name" value="WH_DNA-bd_sf"/>
</dbReference>
<keyword evidence="3" id="KW-1185">Reference proteome</keyword>
<dbReference type="AlphaFoldDB" id="A0A9X3YNT4"/>